<keyword evidence="13" id="KW-1185">Reference proteome</keyword>
<dbReference type="GO" id="GO:0006298">
    <property type="term" value="P:mismatch repair"/>
    <property type="evidence" value="ECO:0007669"/>
    <property type="project" value="TreeGrafter"/>
</dbReference>
<sequence>MAGKEEEFVEAVIGWYAGHGDSWLPWRGSRDAWQVLLAALLLVRTTARQVLKVYGEIASRFPDPRSLLRASEGELEGLLRPLGMEHRRARLLKMLAERVVAEYGGSVPCNREGLEGLPGVGDYVASVVLLVACGEPVPLLDGNAVRVLGRVFGVKPSGARPYRDPEFLAFAERLVPRDPGRALAFNLGLLDLARKVCTARSPRCRKCPVGLLCGSRQGAGKASASAPGT</sequence>
<dbReference type="InterPro" id="IPR004035">
    <property type="entry name" value="Endouclease-III_FeS-bd_BS"/>
</dbReference>
<dbReference type="GO" id="GO:0000701">
    <property type="term" value="F:purine-specific mismatch base pair DNA N-glycosylase activity"/>
    <property type="evidence" value="ECO:0007669"/>
    <property type="project" value="TreeGrafter"/>
</dbReference>
<keyword evidence="10" id="KW-0326">Glycosidase</keyword>
<dbReference type="GO" id="GO:0032357">
    <property type="term" value="F:oxidized purine DNA binding"/>
    <property type="evidence" value="ECO:0007669"/>
    <property type="project" value="TreeGrafter"/>
</dbReference>
<dbReference type="EMBL" id="CP062310">
    <property type="protein sequence ID" value="QOJ78783.1"/>
    <property type="molecule type" value="Genomic_DNA"/>
</dbReference>
<dbReference type="KEGG" id="thel:IG193_08555"/>
<evidence type="ECO:0000256" key="1">
    <source>
        <dbReference type="ARBA" id="ARBA00001966"/>
    </source>
</evidence>
<dbReference type="InterPro" id="IPR023170">
    <property type="entry name" value="HhH_base_excis_C"/>
</dbReference>
<evidence type="ECO:0000259" key="11">
    <source>
        <dbReference type="SMART" id="SM00478"/>
    </source>
</evidence>
<keyword evidence="7" id="KW-0408">Iron</keyword>
<dbReference type="GeneID" id="59149941"/>
<accession>A0A7L9FID2</accession>
<keyword evidence="8" id="KW-0411">Iron-sulfur</keyword>
<comment type="similarity">
    <text evidence="2">Belongs to the Nth/MutY family.</text>
</comment>
<organism evidence="12 13">
    <name type="scientific">Infirmifilum lucidum</name>
    <dbReference type="NCBI Taxonomy" id="2776706"/>
    <lineage>
        <taxon>Archaea</taxon>
        <taxon>Thermoproteota</taxon>
        <taxon>Thermoprotei</taxon>
        <taxon>Thermofilales</taxon>
        <taxon>Thermofilaceae</taxon>
        <taxon>Infirmifilum</taxon>
    </lineage>
</organism>
<proteinExistence type="inferred from homology"/>
<evidence type="ECO:0000256" key="3">
    <source>
        <dbReference type="ARBA" id="ARBA00022485"/>
    </source>
</evidence>
<comment type="cofactor">
    <cofactor evidence="1">
        <name>[4Fe-4S] cluster</name>
        <dbReference type="ChEBI" id="CHEBI:49883"/>
    </cofactor>
</comment>
<dbReference type="CDD" id="cd00056">
    <property type="entry name" value="ENDO3c"/>
    <property type="match status" value="1"/>
</dbReference>
<dbReference type="InterPro" id="IPR003265">
    <property type="entry name" value="HhH-GPD_domain"/>
</dbReference>
<keyword evidence="3" id="KW-0004">4Fe-4S</keyword>
<evidence type="ECO:0000313" key="12">
    <source>
        <dbReference type="EMBL" id="QOJ78783.1"/>
    </source>
</evidence>
<feature type="domain" description="HhH-GPD" evidence="11">
    <location>
        <begin position="41"/>
        <end position="195"/>
    </location>
</feature>
<gene>
    <name evidence="12" type="ORF">IG193_08555</name>
</gene>
<dbReference type="PIRSF" id="PIRSF001435">
    <property type="entry name" value="Nth"/>
    <property type="match status" value="1"/>
</dbReference>
<dbReference type="InterPro" id="IPR044298">
    <property type="entry name" value="MIG/MutY"/>
</dbReference>
<dbReference type="Gene3D" id="1.10.340.30">
    <property type="entry name" value="Hypothetical protein, domain 2"/>
    <property type="match status" value="1"/>
</dbReference>
<dbReference type="InterPro" id="IPR011257">
    <property type="entry name" value="DNA_glycosylase"/>
</dbReference>
<keyword evidence="4" id="KW-0479">Metal-binding</keyword>
<dbReference type="GO" id="GO:0035485">
    <property type="term" value="F:adenine/guanine mispair binding"/>
    <property type="evidence" value="ECO:0007669"/>
    <property type="project" value="TreeGrafter"/>
</dbReference>
<dbReference type="PANTHER" id="PTHR42944:SF1">
    <property type="entry name" value="ADENINE DNA GLYCOSYLASE"/>
    <property type="match status" value="1"/>
</dbReference>
<dbReference type="InParanoid" id="A0A7L9FID2"/>
<dbReference type="Pfam" id="PF00730">
    <property type="entry name" value="HhH-GPD"/>
    <property type="match status" value="1"/>
</dbReference>
<dbReference type="GO" id="GO:0006284">
    <property type="term" value="P:base-excision repair"/>
    <property type="evidence" value="ECO:0007669"/>
    <property type="project" value="InterPro"/>
</dbReference>
<dbReference type="PROSITE" id="PS00764">
    <property type="entry name" value="ENDONUCLEASE_III_1"/>
    <property type="match status" value="1"/>
</dbReference>
<dbReference type="PANTHER" id="PTHR42944">
    <property type="entry name" value="ADENINE DNA GLYCOSYLASE"/>
    <property type="match status" value="1"/>
</dbReference>
<dbReference type="InterPro" id="IPR003651">
    <property type="entry name" value="Endonuclease3_FeS-loop_motif"/>
</dbReference>
<dbReference type="InterPro" id="IPR004036">
    <property type="entry name" value="Endonuclease-III-like_CS2"/>
</dbReference>
<evidence type="ECO:0000256" key="4">
    <source>
        <dbReference type="ARBA" id="ARBA00022723"/>
    </source>
</evidence>
<dbReference type="SMART" id="SM00525">
    <property type="entry name" value="FES"/>
    <property type="match status" value="1"/>
</dbReference>
<dbReference type="GO" id="GO:0046872">
    <property type="term" value="F:metal ion binding"/>
    <property type="evidence" value="ECO:0007669"/>
    <property type="project" value="UniProtKB-KW"/>
</dbReference>
<dbReference type="Proteomes" id="UP000594121">
    <property type="component" value="Chromosome"/>
</dbReference>
<dbReference type="GO" id="GO:0034039">
    <property type="term" value="F:8-oxo-7,8-dihydroguanine DNA N-glycosylase activity"/>
    <property type="evidence" value="ECO:0007669"/>
    <property type="project" value="TreeGrafter"/>
</dbReference>
<dbReference type="PROSITE" id="PS01155">
    <property type="entry name" value="ENDONUCLEASE_III_2"/>
    <property type="match status" value="1"/>
</dbReference>
<reference evidence="12 13" key="1">
    <citation type="submission" date="2020-10" db="EMBL/GenBank/DDBJ databases">
        <title>Thermofilum lucidum 3507LT sp. nov. a novel member of Thermofilaceae family isolated from Chile hot spring, and proposal of description order Thermofilales.</title>
        <authorList>
            <person name="Zayulina K.S."/>
            <person name="Elcheninov A.G."/>
            <person name="Toshchakov S.V."/>
            <person name="Kublanov I.V."/>
        </authorList>
    </citation>
    <scope>NUCLEOTIDE SEQUENCE [LARGE SCALE GENOMIC DNA]</scope>
    <source>
        <strain evidence="12 13">3507LT</strain>
    </source>
</reference>
<dbReference type="SMART" id="SM00478">
    <property type="entry name" value="ENDO3c"/>
    <property type="match status" value="1"/>
</dbReference>
<evidence type="ECO:0000256" key="10">
    <source>
        <dbReference type="ARBA" id="ARBA00023295"/>
    </source>
</evidence>
<evidence type="ECO:0000256" key="5">
    <source>
        <dbReference type="ARBA" id="ARBA00022763"/>
    </source>
</evidence>
<dbReference type="Gene3D" id="1.10.1670.10">
    <property type="entry name" value="Helix-hairpin-Helix base-excision DNA repair enzymes (C-terminal)"/>
    <property type="match status" value="1"/>
</dbReference>
<keyword evidence="6" id="KW-0378">Hydrolase</keyword>
<dbReference type="SUPFAM" id="SSF48150">
    <property type="entry name" value="DNA-glycosylase"/>
    <property type="match status" value="1"/>
</dbReference>
<evidence type="ECO:0000313" key="13">
    <source>
        <dbReference type="Proteomes" id="UP000594121"/>
    </source>
</evidence>
<protein>
    <submittedName>
        <fullName evidence="12">A/G-specific adenine glycosylase</fullName>
    </submittedName>
</protein>
<evidence type="ECO:0000256" key="7">
    <source>
        <dbReference type="ARBA" id="ARBA00023004"/>
    </source>
</evidence>
<name>A0A7L9FID2_9CREN</name>
<keyword evidence="5" id="KW-0227">DNA damage</keyword>
<keyword evidence="9" id="KW-0234">DNA repair</keyword>
<dbReference type="AlphaFoldDB" id="A0A7L9FID2"/>
<evidence type="ECO:0000256" key="9">
    <source>
        <dbReference type="ARBA" id="ARBA00023204"/>
    </source>
</evidence>
<evidence type="ECO:0000256" key="2">
    <source>
        <dbReference type="ARBA" id="ARBA00008343"/>
    </source>
</evidence>
<dbReference type="RefSeq" id="WP_192818755.1">
    <property type="nucleotide sequence ID" value="NZ_CP062310.1"/>
</dbReference>
<evidence type="ECO:0000256" key="8">
    <source>
        <dbReference type="ARBA" id="ARBA00023014"/>
    </source>
</evidence>
<evidence type="ECO:0000256" key="6">
    <source>
        <dbReference type="ARBA" id="ARBA00022801"/>
    </source>
</evidence>
<dbReference type="GO" id="GO:0051539">
    <property type="term" value="F:4 iron, 4 sulfur cluster binding"/>
    <property type="evidence" value="ECO:0007669"/>
    <property type="project" value="UniProtKB-KW"/>
</dbReference>